<dbReference type="Gene3D" id="1.25.40.10">
    <property type="entry name" value="Tetratricopeptide repeat domain"/>
    <property type="match status" value="2"/>
</dbReference>
<dbReference type="Pfam" id="PF13432">
    <property type="entry name" value="TPR_16"/>
    <property type="match status" value="1"/>
</dbReference>
<dbReference type="InterPro" id="IPR050482">
    <property type="entry name" value="Sensor_HK_TwoCompSys"/>
</dbReference>
<comment type="catalytic activity">
    <reaction evidence="1">
        <text>ATP + protein L-histidine = ADP + protein N-phospho-L-histidine.</text>
        <dbReference type="EC" id="2.7.13.3"/>
    </reaction>
</comment>
<keyword evidence="10" id="KW-0175">Coiled coil</keyword>
<keyword evidence="11" id="KW-1133">Transmembrane helix</keyword>
<keyword evidence="3" id="KW-0597">Phosphoprotein</keyword>
<dbReference type="SMART" id="SM00028">
    <property type="entry name" value="TPR"/>
    <property type="match status" value="6"/>
</dbReference>
<evidence type="ECO:0000259" key="12">
    <source>
        <dbReference type="Pfam" id="PF02518"/>
    </source>
</evidence>
<evidence type="ECO:0000256" key="7">
    <source>
        <dbReference type="ARBA" id="ARBA00022840"/>
    </source>
</evidence>
<evidence type="ECO:0000256" key="3">
    <source>
        <dbReference type="ARBA" id="ARBA00022553"/>
    </source>
</evidence>
<proteinExistence type="predicted"/>
<keyword evidence="11" id="KW-0472">Membrane</keyword>
<evidence type="ECO:0000313" key="15">
    <source>
        <dbReference type="Proteomes" id="UP001501682"/>
    </source>
</evidence>
<reference evidence="15" key="1">
    <citation type="journal article" date="2019" name="Int. J. Syst. Evol. Microbiol.">
        <title>The Global Catalogue of Microorganisms (GCM) 10K type strain sequencing project: providing services to taxonomists for standard genome sequencing and annotation.</title>
        <authorList>
            <consortium name="The Broad Institute Genomics Platform"/>
            <consortium name="The Broad Institute Genome Sequencing Center for Infectious Disease"/>
            <person name="Wu L."/>
            <person name="Ma J."/>
        </authorList>
    </citation>
    <scope>NUCLEOTIDE SEQUENCE [LARGE SCALE GENOMIC DNA]</scope>
    <source>
        <strain evidence="15">JCM 17633</strain>
    </source>
</reference>
<evidence type="ECO:0000259" key="13">
    <source>
        <dbReference type="Pfam" id="PF07730"/>
    </source>
</evidence>
<keyword evidence="15" id="KW-1185">Reference proteome</keyword>
<feature type="domain" description="Signal transduction histidine kinase subgroup 3 dimerisation and phosphoacceptor" evidence="13">
    <location>
        <begin position="428"/>
        <end position="489"/>
    </location>
</feature>
<protein>
    <recommendedName>
        <fullName evidence="2">histidine kinase</fullName>
        <ecNumber evidence="2">2.7.13.3</ecNumber>
    </recommendedName>
</protein>
<dbReference type="EMBL" id="BAABCB010000016">
    <property type="protein sequence ID" value="GAA4242962.1"/>
    <property type="molecule type" value="Genomic_DNA"/>
</dbReference>
<feature type="repeat" description="TPR" evidence="9">
    <location>
        <begin position="218"/>
        <end position="251"/>
    </location>
</feature>
<dbReference type="PANTHER" id="PTHR24421">
    <property type="entry name" value="NITRATE/NITRITE SENSOR PROTEIN NARX-RELATED"/>
    <property type="match status" value="1"/>
</dbReference>
<gene>
    <name evidence="14" type="ORF">GCM10022292_15760</name>
</gene>
<dbReference type="Proteomes" id="UP001501682">
    <property type="component" value="Unassembled WGS sequence"/>
</dbReference>
<keyword evidence="4" id="KW-0808">Transferase</keyword>
<evidence type="ECO:0000256" key="9">
    <source>
        <dbReference type="PROSITE-ProRule" id="PRU00339"/>
    </source>
</evidence>
<evidence type="ECO:0000256" key="5">
    <source>
        <dbReference type="ARBA" id="ARBA00022741"/>
    </source>
</evidence>
<comment type="caution">
    <text evidence="14">The sequence shown here is derived from an EMBL/GenBank/DDBJ whole genome shotgun (WGS) entry which is preliminary data.</text>
</comment>
<dbReference type="InterPro" id="IPR003594">
    <property type="entry name" value="HATPase_dom"/>
</dbReference>
<dbReference type="Gene3D" id="3.30.565.10">
    <property type="entry name" value="Histidine kinase-like ATPase, C-terminal domain"/>
    <property type="match status" value="1"/>
</dbReference>
<evidence type="ECO:0000313" key="14">
    <source>
        <dbReference type="EMBL" id="GAA4242962.1"/>
    </source>
</evidence>
<dbReference type="InterPro" id="IPR036890">
    <property type="entry name" value="HATPase_C_sf"/>
</dbReference>
<keyword evidence="6 14" id="KW-0418">Kinase</keyword>
<dbReference type="PROSITE" id="PS50005">
    <property type="entry name" value="TPR"/>
    <property type="match status" value="4"/>
</dbReference>
<keyword evidence="11" id="KW-0812">Transmembrane</keyword>
<keyword evidence="9" id="KW-0802">TPR repeat</keyword>
<feature type="transmembrane region" description="Helical" evidence="11">
    <location>
        <begin position="376"/>
        <end position="395"/>
    </location>
</feature>
<dbReference type="GO" id="GO:0016301">
    <property type="term" value="F:kinase activity"/>
    <property type="evidence" value="ECO:0007669"/>
    <property type="project" value="UniProtKB-KW"/>
</dbReference>
<evidence type="ECO:0000256" key="2">
    <source>
        <dbReference type="ARBA" id="ARBA00012438"/>
    </source>
</evidence>
<keyword evidence="7" id="KW-0067">ATP-binding</keyword>
<keyword evidence="5" id="KW-0547">Nucleotide-binding</keyword>
<evidence type="ECO:0000256" key="6">
    <source>
        <dbReference type="ARBA" id="ARBA00022777"/>
    </source>
</evidence>
<dbReference type="Pfam" id="PF07730">
    <property type="entry name" value="HisKA_3"/>
    <property type="match status" value="1"/>
</dbReference>
<dbReference type="InterPro" id="IPR019734">
    <property type="entry name" value="TPR_rpt"/>
</dbReference>
<dbReference type="InterPro" id="IPR011712">
    <property type="entry name" value="Sig_transdc_His_kin_sub3_dim/P"/>
</dbReference>
<dbReference type="RefSeq" id="WP_344713805.1">
    <property type="nucleotide sequence ID" value="NZ_BAABCB010000016.1"/>
</dbReference>
<feature type="coiled-coil region" evidence="10">
    <location>
        <begin position="333"/>
        <end position="374"/>
    </location>
</feature>
<name>A0ABP8CT25_9FLAO</name>
<evidence type="ECO:0000256" key="1">
    <source>
        <dbReference type="ARBA" id="ARBA00000085"/>
    </source>
</evidence>
<sequence length="623" mass="70457">MRLFVFLLLFTLVCVGQTPISAKKLNDSALSIYKNQPQKALEIFQQSEALAKSKSETLEYARAKNGLGLLYRDLGAFEKAIAYANDAMSISKDSLLTASALNNIGRSKRQLGFYEDALTYYLRALDIYDELNKKEEEATVTNNIGLVYSYLGINDKAIEYHLKAKTAFEELNNKKGISEVYNNIAIIYANDGDLEKALNYFKYSLAIEVNLNDKKGMAESANNVGAVYYYMQEVDSALTYFEQSVTIEKSIGNFAGLPASFNNIAQVLIENKRLSESITYIDSAYQYAKDYKVATEIENSLLNYSEYYEASQNNSKALDYYKAYTQAKDSLLNLDTNSKIAELEIEYQTEKKEKELLEHRADLAEKELDLSKKNNYILGLSALAIVLMLLGYLIYNQQKLKNRQLKKENELKDALIKIETQNKLQNQRLRISRDLHDNIGAQLTFIISSLDNLKYGFQLPEKLSQKLGNISAFTTTTINELRDTIWAMNKNEITFEDLQVRISNFIDKANLAAHNIVFQLHIEDNVDKAAVFSSIEGMNIYRIIQEAINNALKYADAKTINLTIEEIDCKLKIIISDDGKGFNQATVKLGNGIQNMKKRAAEINAGLIVDSMAHKGTRILLNL</sequence>
<evidence type="ECO:0000256" key="4">
    <source>
        <dbReference type="ARBA" id="ARBA00022679"/>
    </source>
</evidence>
<dbReference type="EC" id="2.7.13.3" evidence="2"/>
<accession>A0ABP8CT25</accession>
<dbReference type="SUPFAM" id="SSF55874">
    <property type="entry name" value="ATPase domain of HSP90 chaperone/DNA topoisomerase II/histidine kinase"/>
    <property type="match status" value="1"/>
</dbReference>
<dbReference type="Pfam" id="PF02518">
    <property type="entry name" value="HATPase_c"/>
    <property type="match status" value="1"/>
</dbReference>
<feature type="repeat" description="TPR" evidence="9">
    <location>
        <begin position="98"/>
        <end position="131"/>
    </location>
</feature>
<organism evidence="14 15">
    <name type="scientific">Winogradskyella damuponensis</name>
    <dbReference type="NCBI Taxonomy" id="943939"/>
    <lineage>
        <taxon>Bacteria</taxon>
        <taxon>Pseudomonadati</taxon>
        <taxon>Bacteroidota</taxon>
        <taxon>Flavobacteriia</taxon>
        <taxon>Flavobacteriales</taxon>
        <taxon>Flavobacteriaceae</taxon>
        <taxon>Winogradskyella</taxon>
    </lineage>
</organism>
<dbReference type="Gene3D" id="1.20.5.1930">
    <property type="match status" value="1"/>
</dbReference>
<dbReference type="Pfam" id="PF13424">
    <property type="entry name" value="TPR_12"/>
    <property type="match status" value="2"/>
</dbReference>
<evidence type="ECO:0000256" key="8">
    <source>
        <dbReference type="ARBA" id="ARBA00023012"/>
    </source>
</evidence>
<dbReference type="PANTHER" id="PTHR24421:SF10">
    <property type="entry name" value="NITRATE_NITRITE SENSOR PROTEIN NARQ"/>
    <property type="match status" value="1"/>
</dbReference>
<feature type="domain" description="Histidine kinase/HSP90-like ATPase" evidence="12">
    <location>
        <begin position="539"/>
        <end position="620"/>
    </location>
</feature>
<dbReference type="SUPFAM" id="SSF48452">
    <property type="entry name" value="TPR-like"/>
    <property type="match status" value="3"/>
</dbReference>
<feature type="repeat" description="TPR" evidence="9">
    <location>
        <begin position="61"/>
        <end position="94"/>
    </location>
</feature>
<evidence type="ECO:0000256" key="10">
    <source>
        <dbReference type="SAM" id="Coils"/>
    </source>
</evidence>
<evidence type="ECO:0000256" key="11">
    <source>
        <dbReference type="SAM" id="Phobius"/>
    </source>
</evidence>
<dbReference type="InterPro" id="IPR011990">
    <property type="entry name" value="TPR-like_helical_dom_sf"/>
</dbReference>
<dbReference type="CDD" id="cd16917">
    <property type="entry name" value="HATPase_UhpB-NarQ-NarX-like"/>
    <property type="match status" value="1"/>
</dbReference>
<keyword evidence="8" id="KW-0902">Two-component regulatory system</keyword>
<feature type="repeat" description="TPR" evidence="9">
    <location>
        <begin position="178"/>
        <end position="211"/>
    </location>
</feature>